<evidence type="ECO:0000313" key="1">
    <source>
        <dbReference type="EMBL" id="OUI97039.1"/>
    </source>
</evidence>
<gene>
    <name evidence="1" type="ORF">HK17_00035</name>
</gene>
<name>A0A252AYM7_9PROT</name>
<dbReference type="Proteomes" id="UP000194641">
    <property type="component" value="Unassembled WGS sequence"/>
</dbReference>
<proteinExistence type="predicted"/>
<reference evidence="2" key="1">
    <citation type="submission" date="2014-06" db="EMBL/GenBank/DDBJ databases">
        <authorList>
            <person name="Winans N.J."/>
            <person name="Newell P.D."/>
            <person name="Douglas A.E."/>
        </authorList>
    </citation>
    <scope>NUCLEOTIDE SEQUENCE [LARGE SCALE GENOMIC DNA]</scope>
</reference>
<organism evidence="1 2">
    <name type="scientific">Acetobacter indonesiensis</name>
    <dbReference type="NCBI Taxonomy" id="104101"/>
    <lineage>
        <taxon>Bacteria</taxon>
        <taxon>Pseudomonadati</taxon>
        <taxon>Pseudomonadota</taxon>
        <taxon>Alphaproteobacteria</taxon>
        <taxon>Acetobacterales</taxon>
        <taxon>Acetobacteraceae</taxon>
        <taxon>Acetobacter</taxon>
    </lineage>
</organism>
<dbReference type="AlphaFoldDB" id="A0A252AYM7"/>
<comment type="caution">
    <text evidence="1">The sequence shown here is derived from an EMBL/GenBank/DDBJ whole genome shotgun (WGS) entry which is preliminary data.</text>
</comment>
<dbReference type="EMBL" id="JOPA01000001">
    <property type="protein sequence ID" value="OUI97039.1"/>
    <property type="molecule type" value="Genomic_DNA"/>
</dbReference>
<evidence type="ECO:0000313" key="2">
    <source>
        <dbReference type="Proteomes" id="UP000194641"/>
    </source>
</evidence>
<sequence length="89" mass="10135">MVMRQFPLAVIETEVRRGLVGSLSDQTTKCADEKWWWLALASNICRRLVQRTSLGALITDRREVFNLPPILQNQYIALMAADALMSDVQ</sequence>
<protein>
    <submittedName>
        <fullName evidence="1">Uncharacterized protein</fullName>
    </submittedName>
</protein>
<accession>A0A252AYM7</accession>